<dbReference type="EMBL" id="JAERUA010000004">
    <property type="protein sequence ID" value="KAI1901084.1"/>
    <property type="molecule type" value="Genomic_DNA"/>
</dbReference>
<name>A0A8T3DZ29_9TELE</name>
<keyword evidence="1" id="KW-0812">Transmembrane</keyword>
<sequence length="109" mass="12863">MLMAESEARSELYSSFTWTVCDPGYVSTFMHKSRSNAFHHLFKYCFFPFSTAFILCFFPILVFEFASFVQFLNFSCLFLFSFFCFVFTGLCCLVTYFACTNVHIYYHCT</sequence>
<feature type="transmembrane region" description="Helical" evidence="1">
    <location>
        <begin position="41"/>
        <end position="62"/>
    </location>
</feature>
<comment type="caution">
    <text evidence="2">The sequence shown here is derived from an EMBL/GenBank/DDBJ whole genome shotgun (WGS) entry which is preliminary data.</text>
</comment>
<feature type="transmembrane region" description="Helical" evidence="1">
    <location>
        <begin position="68"/>
        <end position="97"/>
    </location>
</feature>
<evidence type="ECO:0000313" key="3">
    <source>
        <dbReference type="Proteomes" id="UP000829720"/>
    </source>
</evidence>
<accession>A0A8T3DZ29</accession>
<evidence type="ECO:0000313" key="2">
    <source>
        <dbReference type="EMBL" id="KAI1901084.1"/>
    </source>
</evidence>
<evidence type="ECO:0000256" key="1">
    <source>
        <dbReference type="SAM" id="Phobius"/>
    </source>
</evidence>
<dbReference type="AlphaFoldDB" id="A0A8T3DZ29"/>
<proteinExistence type="predicted"/>
<keyword evidence="3" id="KW-1185">Reference proteome</keyword>
<protein>
    <submittedName>
        <fullName evidence="2">Uncharacterized protein</fullName>
    </submittedName>
</protein>
<reference evidence="2" key="1">
    <citation type="submission" date="2021-01" db="EMBL/GenBank/DDBJ databases">
        <authorList>
            <person name="Zahm M."/>
            <person name="Roques C."/>
            <person name="Cabau C."/>
            <person name="Klopp C."/>
            <person name="Donnadieu C."/>
            <person name="Jouanno E."/>
            <person name="Lampietro C."/>
            <person name="Louis A."/>
            <person name="Herpin A."/>
            <person name="Echchiki A."/>
            <person name="Berthelot C."/>
            <person name="Parey E."/>
            <person name="Roest-Crollius H."/>
            <person name="Braasch I."/>
            <person name="Postlethwait J."/>
            <person name="Bobe J."/>
            <person name="Montfort J."/>
            <person name="Bouchez O."/>
            <person name="Begum T."/>
            <person name="Mejri S."/>
            <person name="Adams A."/>
            <person name="Chen W.-J."/>
            <person name="Guiguen Y."/>
        </authorList>
    </citation>
    <scope>NUCLEOTIDE SEQUENCE</scope>
    <source>
        <tissue evidence="2">Blood</tissue>
    </source>
</reference>
<dbReference type="Proteomes" id="UP000829720">
    <property type="component" value="Unassembled WGS sequence"/>
</dbReference>
<organism evidence="2 3">
    <name type="scientific">Albula goreensis</name>
    <dbReference type="NCBI Taxonomy" id="1534307"/>
    <lineage>
        <taxon>Eukaryota</taxon>
        <taxon>Metazoa</taxon>
        <taxon>Chordata</taxon>
        <taxon>Craniata</taxon>
        <taxon>Vertebrata</taxon>
        <taxon>Euteleostomi</taxon>
        <taxon>Actinopterygii</taxon>
        <taxon>Neopterygii</taxon>
        <taxon>Teleostei</taxon>
        <taxon>Albuliformes</taxon>
        <taxon>Albulidae</taxon>
        <taxon>Albula</taxon>
    </lineage>
</organism>
<gene>
    <name evidence="2" type="ORF">AGOR_G00056490</name>
</gene>
<keyword evidence="1" id="KW-1133">Transmembrane helix</keyword>
<keyword evidence="1" id="KW-0472">Membrane</keyword>